<dbReference type="SUPFAM" id="SSF56801">
    <property type="entry name" value="Acetyl-CoA synthetase-like"/>
    <property type="match status" value="1"/>
</dbReference>
<evidence type="ECO:0000313" key="3">
    <source>
        <dbReference type="EMBL" id="NCJ07042.1"/>
    </source>
</evidence>
<dbReference type="EMBL" id="WVIC01000020">
    <property type="protein sequence ID" value="NCJ07042.1"/>
    <property type="molecule type" value="Genomic_DNA"/>
</dbReference>
<gene>
    <name evidence="3" type="ORF">GS597_11090</name>
</gene>
<comment type="caution">
    <text evidence="3">The sequence shown here is derived from an EMBL/GenBank/DDBJ whole genome shotgun (WGS) entry which is preliminary data.</text>
</comment>
<dbReference type="Pfam" id="PF03321">
    <property type="entry name" value="GH3"/>
    <property type="match status" value="1"/>
</dbReference>
<dbReference type="Proteomes" id="UP000607397">
    <property type="component" value="Unassembled WGS sequence"/>
</dbReference>
<dbReference type="GO" id="GO:0016881">
    <property type="term" value="F:acid-amino acid ligase activity"/>
    <property type="evidence" value="ECO:0007669"/>
    <property type="project" value="TreeGrafter"/>
</dbReference>
<feature type="domain" description="GH3 C-terminal" evidence="2">
    <location>
        <begin position="434"/>
        <end position="547"/>
    </location>
</feature>
<dbReference type="RefSeq" id="WP_161825521.1">
    <property type="nucleotide sequence ID" value="NZ_WVIC01000020.1"/>
</dbReference>
<sequence>MPPVLSSLFLKGLGAYVTRCQRQFMRKTREPDGVQLQFLQGLLQFHRHTVWGRQWQIGEIRSVDQLRDRIPPSTYADYEPWIERTAAGEPNLLTPESPYYFCISSGTTGKRKWVPLTRRFQQSMQRANFASFGFLWQELQQRGLRFGRSHAISSAQILGQTTAGIPYGLASANSIRSGKLLSRLIFSFPYRIFEIEESLSRTYLSLLFSMRDPGVRGMTANFPMLFLRTCQILEQQAESLIADLERGTLADWLKISPQQRAQLQQRCFPQPQRADELRFVLNKAGKLTPKGIWPHLAFVATARGGTSDFYFRQFPEYIGDTPIFGGVYGCSEATYSLFSEVNQDSSILALESGFFEFVPIDQWNQLMPQTLLPSEVKVGALYRILVTNYAGLYRYDIGDVVEVVGFYEKTPRIIFRYRQGGQISSTSEKTTESHVIQVMSRLQAQFGVTLDDFCVTLSATEIPAHYLVNLELIPGSEINNPQTFLQAFDQELQQENPHYQVMRRMDVPPPRLRILAPGSFEQLRQRLIQAGASEIQLKVTHVSEDRQYLADLPIVAEIQLA</sequence>
<accession>A0A8K2A0D2</accession>
<dbReference type="Pfam" id="PF23572">
    <property type="entry name" value="GH3_C"/>
    <property type="match status" value="1"/>
</dbReference>
<name>A0A8K2A0D2_9CYAN</name>
<proteinExistence type="predicted"/>
<keyword evidence="4" id="KW-1185">Reference proteome</keyword>
<dbReference type="Pfam" id="PF23571">
    <property type="entry name" value="GH3_M"/>
    <property type="match status" value="1"/>
</dbReference>
<dbReference type="PANTHER" id="PTHR31901">
    <property type="entry name" value="GH3 DOMAIN-CONTAINING PROTEIN"/>
    <property type="match status" value="1"/>
</dbReference>
<protein>
    <submittedName>
        <fullName evidence="3">GH3 auxin-responsive promoter</fullName>
    </submittedName>
</protein>
<evidence type="ECO:0000313" key="4">
    <source>
        <dbReference type="Proteomes" id="UP000607397"/>
    </source>
</evidence>
<evidence type="ECO:0000259" key="1">
    <source>
        <dbReference type="Pfam" id="PF23571"/>
    </source>
</evidence>
<organism evidence="3 4">
    <name type="scientific">Petrachloros mirabilis ULC683</name>
    <dbReference type="NCBI Taxonomy" id="2781853"/>
    <lineage>
        <taxon>Bacteria</taxon>
        <taxon>Bacillati</taxon>
        <taxon>Cyanobacteriota</taxon>
        <taxon>Cyanophyceae</taxon>
        <taxon>Synechococcales</taxon>
        <taxon>Petrachlorosaceae</taxon>
        <taxon>Petrachloros</taxon>
        <taxon>Petrachloros mirabilis</taxon>
    </lineage>
</organism>
<dbReference type="AlphaFoldDB" id="A0A8K2A0D2"/>
<dbReference type="InterPro" id="IPR055378">
    <property type="entry name" value="GH3_C"/>
</dbReference>
<feature type="domain" description="GH3 middle" evidence="1">
    <location>
        <begin position="347"/>
        <end position="418"/>
    </location>
</feature>
<dbReference type="GO" id="GO:0005737">
    <property type="term" value="C:cytoplasm"/>
    <property type="evidence" value="ECO:0007669"/>
    <property type="project" value="TreeGrafter"/>
</dbReference>
<reference evidence="3" key="1">
    <citation type="submission" date="2019-12" db="EMBL/GenBank/DDBJ databases">
        <title>High-Quality draft genome sequences of three cyanobacteria isolated from the limestone walls of the Old Cathedral of Coimbra.</title>
        <authorList>
            <person name="Tiago I."/>
            <person name="Soares F."/>
            <person name="Portugal A."/>
        </authorList>
    </citation>
    <scope>NUCLEOTIDE SEQUENCE [LARGE SCALE GENOMIC DNA]</scope>
    <source>
        <strain evidence="3">C</strain>
    </source>
</reference>
<dbReference type="PANTHER" id="PTHR31901:SF9">
    <property type="entry name" value="GH3 DOMAIN-CONTAINING PROTEIN"/>
    <property type="match status" value="1"/>
</dbReference>
<dbReference type="InterPro" id="IPR004993">
    <property type="entry name" value="GH3"/>
</dbReference>
<evidence type="ECO:0000259" key="2">
    <source>
        <dbReference type="Pfam" id="PF23572"/>
    </source>
</evidence>
<dbReference type="InterPro" id="IPR055377">
    <property type="entry name" value="GH3_M"/>
</dbReference>